<feature type="transmembrane region" description="Helical" evidence="2">
    <location>
        <begin position="182"/>
        <end position="203"/>
    </location>
</feature>
<dbReference type="InParanoid" id="A0A672I616"/>
<comment type="similarity">
    <text evidence="1">Belongs to the multi antimicrobial extrusion (MATE) (TC 2.A.66.1) family.</text>
</comment>
<keyword evidence="2" id="KW-0812">Transmembrane</keyword>
<keyword evidence="2" id="KW-0472">Membrane</keyword>
<feature type="transmembrane region" description="Helical" evidence="2">
    <location>
        <begin position="86"/>
        <end position="111"/>
    </location>
</feature>
<feature type="transmembrane region" description="Helical" evidence="2">
    <location>
        <begin position="45"/>
        <end position="66"/>
    </location>
</feature>
<dbReference type="PANTHER" id="PTHR11206">
    <property type="entry name" value="MULTIDRUG RESISTANCE PROTEIN"/>
    <property type="match status" value="1"/>
</dbReference>
<proteinExistence type="inferred from homology"/>
<dbReference type="GO" id="GO:0042910">
    <property type="term" value="F:xenobiotic transmembrane transporter activity"/>
    <property type="evidence" value="ECO:0007669"/>
    <property type="project" value="InterPro"/>
</dbReference>
<dbReference type="InterPro" id="IPR002528">
    <property type="entry name" value="MATE_fam"/>
</dbReference>
<dbReference type="GO" id="GO:0015297">
    <property type="term" value="F:antiporter activity"/>
    <property type="evidence" value="ECO:0007669"/>
    <property type="project" value="InterPro"/>
</dbReference>
<reference evidence="3" key="1">
    <citation type="submission" date="2019-06" db="EMBL/GenBank/DDBJ databases">
        <authorList>
            <consortium name="Wellcome Sanger Institute Data Sharing"/>
        </authorList>
    </citation>
    <scope>NUCLEOTIDE SEQUENCE [LARGE SCALE GENOMIC DNA]</scope>
</reference>
<keyword evidence="4" id="KW-1185">Reference proteome</keyword>
<feature type="transmembrane region" description="Helical" evidence="2">
    <location>
        <begin position="6"/>
        <end position="33"/>
    </location>
</feature>
<dbReference type="Ensembl" id="ENSSFAT00005038502.1">
    <property type="protein sequence ID" value="ENSSFAP00005037111.1"/>
    <property type="gene ID" value="ENSSFAG00005018673.1"/>
</dbReference>
<reference evidence="3" key="2">
    <citation type="submission" date="2025-08" db="UniProtKB">
        <authorList>
            <consortium name="Ensembl"/>
        </authorList>
    </citation>
    <scope>IDENTIFICATION</scope>
</reference>
<evidence type="ECO:0000313" key="3">
    <source>
        <dbReference type="Ensembl" id="ENSSFAP00005037111.1"/>
    </source>
</evidence>
<evidence type="ECO:0000256" key="1">
    <source>
        <dbReference type="ARBA" id="ARBA00010199"/>
    </source>
</evidence>
<dbReference type="GO" id="GO:0016020">
    <property type="term" value="C:membrane"/>
    <property type="evidence" value="ECO:0007669"/>
    <property type="project" value="InterPro"/>
</dbReference>
<evidence type="ECO:0000256" key="2">
    <source>
        <dbReference type="SAM" id="Phobius"/>
    </source>
</evidence>
<organism evidence="3 4">
    <name type="scientific">Salarias fasciatus</name>
    <name type="common">Jewelled blenny</name>
    <name type="synonym">Blennius fasciatus</name>
    <dbReference type="NCBI Taxonomy" id="181472"/>
    <lineage>
        <taxon>Eukaryota</taxon>
        <taxon>Metazoa</taxon>
        <taxon>Chordata</taxon>
        <taxon>Craniata</taxon>
        <taxon>Vertebrata</taxon>
        <taxon>Euteleostomi</taxon>
        <taxon>Actinopterygii</taxon>
        <taxon>Neopterygii</taxon>
        <taxon>Teleostei</taxon>
        <taxon>Neoteleostei</taxon>
        <taxon>Acanthomorphata</taxon>
        <taxon>Ovalentaria</taxon>
        <taxon>Blenniimorphae</taxon>
        <taxon>Blenniiformes</taxon>
        <taxon>Blennioidei</taxon>
        <taxon>Blenniidae</taxon>
        <taxon>Salariinae</taxon>
        <taxon>Salarias</taxon>
    </lineage>
</organism>
<sequence>MTVQTTAPLCVTVCVFALQCLSQLMSFLISFVSTVFCGHLGKTELAAVALAIAVVNVTAISVGMGLSSTCDTLISQVAGRVILQRGVLILLLACFPCWAILINTQPLLLLFRQSPEVARSDPGLPELCRNKKYNFIHINWAKSGAPQTNYLRLNLNNSVQRKETQNLQNINSCLKSFDSHGFFMVELVGTLIWINGVLSYRIFHAV</sequence>
<dbReference type="Pfam" id="PF01554">
    <property type="entry name" value="MatE"/>
    <property type="match status" value="1"/>
</dbReference>
<dbReference type="AlphaFoldDB" id="A0A672I616"/>
<keyword evidence="2" id="KW-1133">Transmembrane helix</keyword>
<name>A0A672I616_SALFA</name>
<dbReference type="Proteomes" id="UP000472267">
    <property type="component" value="Chromosome 6"/>
</dbReference>
<protein>
    <submittedName>
        <fullName evidence="3">Uncharacterized protein</fullName>
    </submittedName>
</protein>
<reference evidence="3" key="3">
    <citation type="submission" date="2025-09" db="UniProtKB">
        <authorList>
            <consortium name="Ensembl"/>
        </authorList>
    </citation>
    <scope>IDENTIFICATION</scope>
</reference>
<accession>A0A672I616</accession>
<evidence type="ECO:0000313" key="4">
    <source>
        <dbReference type="Proteomes" id="UP000472267"/>
    </source>
</evidence>